<proteinExistence type="predicted"/>
<dbReference type="EMBL" id="CM045875">
    <property type="protein sequence ID" value="KAI7944276.1"/>
    <property type="molecule type" value="Genomic_DNA"/>
</dbReference>
<evidence type="ECO:0000313" key="1">
    <source>
        <dbReference type="EMBL" id="KAI7944276.1"/>
    </source>
</evidence>
<keyword evidence="2" id="KW-1185">Reference proteome</keyword>
<accession>A0ACC0E3Q4</accession>
<evidence type="ECO:0000313" key="2">
    <source>
        <dbReference type="Proteomes" id="UP001060170"/>
    </source>
</evidence>
<reference evidence="1 2" key="3">
    <citation type="journal article" date="2022" name="Microbiol. Spectr.">
        <title>Folding features and dynamics of 3D genome architecture in plant fungal pathogens.</title>
        <authorList>
            <person name="Xia C."/>
        </authorList>
    </citation>
    <scope>NUCLEOTIDE SEQUENCE [LARGE SCALE GENOMIC DNA]</scope>
    <source>
        <strain evidence="1 2">93-210</strain>
    </source>
</reference>
<name>A0ACC0E3Q4_9BASI</name>
<reference evidence="2" key="2">
    <citation type="journal article" date="2018" name="Mol. Plant Microbe Interact.">
        <title>Genome sequence resources for the wheat stripe rust pathogen (Puccinia striiformis f. sp. tritici) and the barley stripe rust pathogen (Puccinia striiformis f. sp. hordei).</title>
        <authorList>
            <person name="Xia C."/>
            <person name="Wang M."/>
            <person name="Yin C."/>
            <person name="Cornejo O.E."/>
            <person name="Hulbert S.H."/>
            <person name="Chen X."/>
        </authorList>
    </citation>
    <scope>NUCLEOTIDE SEQUENCE [LARGE SCALE GENOMIC DNA]</scope>
    <source>
        <strain evidence="2">93-210</strain>
    </source>
</reference>
<reference evidence="2" key="1">
    <citation type="journal article" date="2018" name="BMC Genomics">
        <title>Genomic insights into host adaptation between the wheat stripe rust pathogen (Puccinia striiformis f. sp. tritici) and the barley stripe rust pathogen (Puccinia striiformis f. sp. hordei).</title>
        <authorList>
            <person name="Xia C."/>
            <person name="Wang M."/>
            <person name="Yin C."/>
            <person name="Cornejo O.E."/>
            <person name="Hulbert S.H."/>
            <person name="Chen X."/>
        </authorList>
    </citation>
    <scope>NUCLEOTIDE SEQUENCE [LARGE SCALE GENOMIC DNA]</scope>
    <source>
        <strain evidence="2">93-210</strain>
    </source>
</reference>
<sequence>MPGRKRQKASAAISTSSSQPRRIMQTGSSKPNDGDLPPNGEEHIPTPTPSSVQPPSAITADDLEELSKWFFCSPSCFIFFNIH</sequence>
<gene>
    <name evidence="1" type="ORF">MJO28_011804</name>
</gene>
<comment type="caution">
    <text evidence="1">The sequence shown here is derived from an EMBL/GenBank/DDBJ whole genome shotgun (WGS) entry which is preliminary data.</text>
</comment>
<protein>
    <submittedName>
        <fullName evidence="1">Uncharacterized protein</fullName>
    </submittedName>
</protein>
<organism evidence="1 2">
    <name type="scientific">Puccinia striiformis f. sp. tritici</name>
    <dbReference type="NCBI Taxonomy" id="168172"/>
    <lineage>
        <taxon>Eukaryota</taxon>
        <taxon>Fungi</taxon>
        <taxon>Dikarya</taxon>
        <taxon>Basidiomycota</taxon>
        <taxon>Pucciniomycotina</taxon>
        <taxon>Pucciniomycetes</taxon>
        <taxon>Pucciniales</taxon>
        <taxon>Pucciniaceae</taxon>
        <taxon>Puccinia</taxon>
    </lineage>
</organism>
<dbReference type="Proteomes" id="UP001060170">
    <property type="component" value="Chromosome 11"/>
</dbReference>